<dbReference type="EMBL" id="CP030840">
    <property type="protein sequence ID" value="AXC12448.1"/>
    <property type="molecule type" value="Genomic_DNA"/>
</dbReference>
<accession>A0A2Z5G002</accession>
<protein>
    <submittedName>
        <fullName evidence="1">Uncharacterized protein</fullName>
    </submittedName>
</protein>
<keyword evidence="2" id="KW-1185">Reference proteome</keyword>
<dbReference type="KEGG" id="abas:ACPOL_3153"/>
<sequence>MFSTRVNTNMAVLVIENQSSARQILLFAKEVLRRRDCGNYP</sequence>
<proteinExistence type="predicted"/>
<organism evidence="1 2">
    <name type="scientific">Acidisarcina polymorpha</name>
    <dbReference type="NCBI Taxonomy" id="2211140"/>
    <lineage>
        <taxon>Bacteria</taxon>
        <taxon>Pseudomonadati</taxon>
        <taxon>Acidobacteriota</taxon>
        <taxon>Terriglobia</taxon>
        <taxon>Terriglobales</taxon>
        <taxon>Acidobacteriaceae</taxon>
        <taxon>Acidisarcina</taxon>
    </lineage>
</organism>
<evidence type="ECO:0000313" key="2">
    <source>
        <dbReference type="Proteomes" id="UP000253606"/>
    </source>
</evidence>
<dbReference type="Proteomes" id="UP000253606">
    <property type="component" value="Chromosome"/>
</dbReference>
<evidence type="ECO:0000313" key="1">
    <source>
        <dbReference type="EMBL" id="AXC12448.1"/>
    </source>
</evidence>
<dbReference type="AlphaFoldDB" id="A0A2Z5G002"/>
<name>A0A2Z5G002_9BACT</name>
<reference evidence="1 2" key="1">
    <citation type="journal article" date="2018" name="Front. Microbiol.">
        <title>Hydrolytic Capabilities as a Key to Environmental Success: Chitinolytic and Cellulolytic Acidobacteria From Acidic Sub-arctic Soils and Boreal Peatlands.</title>
        <authorList>
            <person name="Belova S.E."/>
            <person name="Ravin N.V."/>
            <person name="Pankratov T.A."/>
            <person name="Rakitin A.L."/>
            <person name="Ivanova A.A."/>
            <person name="Beletsky A.V."/>
            <person name="Mardanov A.V."/>
            <person name="Sinninghe Damste J.S."/>
            <person name="Dedysh S.N."/>
        </authorList>
    </citation>
    <scope>NUCLEOTIDE SEQUENCE [LARGE SCALE GENOMIC DNA]</scope>
    <source>
        <strain evidence="1 2">SBC82</strain>
    </source>
</reference>
<gene>
    <name evidence="1" type="ORF">ACPOL_3153</name>
</gene>